<dbReference type="PANTHER" id="PTHR35528:SF3">
    <property type="entry name" value="BLL1675 PROTEIN"/>
    <property type="match status" value="1"/>
</dbReference>
<dbReference type="Proteomes" id="UP000194946">
    <property type="component" value="Unassembled WGS sequence"/>
</dbReference>
<keyword evidence="6" id="KW-1185">Reference proteome</keyword>
<dbReference type="InterPro" id="IPR047930">
    <property type="entry name" value="Transpos_IS6"/>
</dbReference>
<reference evidence="6" key="1">
    <citation type="submission" date="2014-06" db="EMBL/GenBank/DDBJ databases">
        <authorList>
            <person name="Winans N.J."/>
            <person name="Newell P.D."/>
            <person name="Douglas A.E."/>
        </authorList>
    </citation>
    <scope>NUCLEOTIDE SEQUENCE [LARGE SCALE GENOMIC DNA]</scope>
    <source>
        <strain evidence="6">DmL_052</strain>
    </source>
</reference>
<dbReference type="AlphaFoldDB" id="A0A251ZSH8"/>
<dbReference type="NCBIfam" id="NF033587">
    <property type="entry name" value="transpos_IS6"/>
    <property type="match status" value="1"/>
</dbReference>
<protein>
    <submittedName>
        <fullName evidence="5">Transposase</fullName>
    </submittedName>
</protein>
<keyword evidence="1" id="KW-0815">Transposition</keyword>
<dbReference type="PANTHER" id="PTHR35528">
    <property type="entry name" value="BLL1675 PROTEIN"/>
    <property type="match status" value="1"/>
</dbReference>
<name>A0A251ZSH8_9PROT</name>
<evidence type="ECO:0000259" key="4">
    <source>
        <dbReference type="Pfam" id="PF13610"/>
    </source>
</evidence>
<evidence type="ECO:0000256" key="3">
    <source>
        <dbReference type="ARBA" id="ARBA00023172"/>
    </source>
</evidence>
<accession>A0A251ZSH8</accession>
<sequence>MSIGLMKKFILRSKADFKGRHFNGLMIIQAVNWYLRYCLSYRDIEELFLERGVNVDHSTLNRWVLRYAPLLEKRLRGFRKPHCGHVRVDETYIKVKGKWKYLYRAIDKDGTAIDFLLTAKRNIKAAQRFFIKAFKEDRLFAPTHIGTDKALTFPKTIQAMKNENILPNDCSHETKKSLQQGIESDHFRLKRVISRNGCFQSFHTARNTLKGYEAILWIKKGLGFKGKWTIKEQINLIQNIFGLNNKIPV</sequence>
<evidence type="ECO:0000256" key="1">
    <source>
        <dbReference type="ARBA" id="ARBA00022578"/>
    </source>
</evidence>
<feature type="domain" description="DDE" evidence="4">
    <location>
        <begin position="86"/>
        <end position="221"/>
    </location>
</feature>
<dbReference type="GO" id="GO:0006310">
    <property type="term" value="P:DNA recombination"/>
    <property type="evidence" value="ECO:0007669"/>
    <property type="project" value="UniProtKB-KW"/>
</dbReference>
<dbReference type="InterPro" id="IPR032874">
    <property type="entry name" value="DDE_dom"/>
</dbReference>
<dbReference type="GO" id="GO:0003677">
    <property type="term" value="F:DNA binding"/>
    <property type="evidence" value="ECO:0007669"/>
    <property type="project" value="UniProtKB-KW"/>
</dbReference>
<dbReference type="EMBL" id="JOPB01000036">
    <property type="protein sequence ID" value="OUI77617.1"/>
    <property type="molecule type" value="Genomic_DNA"/>
</dbReference>
<gene>
    <name evidence="5" type="ORF">HK18_06410</name>
</gene>
<proteinExistence type="predicted"/>
<evidence type="ECO:0000256" key="2">
    <source>
        <dbReference type="ARBA" id="ARBA00023125"/>
    </source>
</evidence>
<keyword evidence="2" id="KW-0238">DNA-binding</keyword>
<evidence type="ECO:0000313" key="5">
    <source>
        <dbReference type="EMBL" id="OUI77617.1"/>
    </source>
</evidence>
<evidence type="ECO:0000313" key="6">
    <source>
        <dbReference type="Proteomes" id="UP000194946"/>
    </source>
</evidence>
<keyword evidence="3" id="KW-0233">DNA recombination</keyword>
<dbReference type="Pfam" id="PF13610">
    <property type="entry name" value="DDE_Tnp_IS240"/>
    <property type="match status" value="1"/>
</dbReference>
<dbReference type="RefSeq" id="WP_086632781.1">
    <property type="nucleotide sequence ID" value="NZ_JOPB01000036.1"/>
</dbReference>
<comment type="caution">
    <text evidence="5">The sequence shown here is derived from an EMBL/GenBank/DDBJ whole genome shotgun (WGS) entry which is preliminary data.</text>
</comment>
<dbReference type="InterPro" id="IPR052183">
    <property type="entry name" value="IS_Transposase"/>
</dbReference>
<dbReference type="GO" id="GO:0032196">
    <property type="term" value="P:transposition"/>
    <property type="evidence" value="ECO:0007669"/>
    <property type="project" value="UniProtKB-KW"/>
</dbReference>
<organism evidence="5 6">
    <name type="scientific">Commensalibacter intestini</name>
    <dbReference type="NCBI Taxonomy" id="479936"/>
    <lineage>
        <taxon>Bacteria</taxon>
        <taxon>Pseudomonadati</taxon>
        <taxon>Pseudomonadota</taxon>
        <taxon>Alphaproteobacteria</taxon>
        <taxon>Acetobacterales</taxon>
        <taxon>Acetobacteraceae</taxon>
    </lineage>
</organism>